<keyword evidence="5" id="KW-0949">S-adenosyl-L-methionine</keyword>
<dbReference type="SFLD" id="SFLDG01061">
    <property type="entry name" value="methylthiotransferase"/>
    <property type="match status" value="1"/>
</dbReference>
<dbReference type="EC" id="2.8.4.3" evidence="9"/>
<dbReference type="GO" id="GO:0005829">
    <property type="term" value="C:cytosol"/>
    <property type="evidence" value="ECO:0007669"/>
    <property type="project" value="TreeGrafter"/>
</dbReference>
<dbReference type="PROSITE" id="PS01278">
    <property type="entry name" value="MTTASE_RADICAL"/>
    <property type="match status" value="1"/>
</dbReference>
<keyword evidence="6" id="KW-0479">Metal-binding</keyword>
<evidence type="ECO:0000256" key="10">
    <source>
        <dbReference type="ARBA" id="ARBA00068570"/>
    </source>
</evidence>
<evidence type="ECO:0000256" key="9">
    <source>
        <dbReference type="ARBA" id="ARBA00033765"/>
    </source>
</evidence>
<evidence type="ECO:0000256" key="2">
    <source>
        <dbReference type="ARBA" id="ARBA00003234"/>
    </source>
</evidence>
<dbReference type="NCBIfam" id="TIGR00089">
    <property type="entry name" value="MiaB/RimO family radical SAM methylthiotransferase"/>
    <property type="match status" value="1"/>
</dbReference>
<dbReference type="PANTHER" id="PTHR43020:SF2">
    <property type="entry name" value="MITOCHONDRIAL TRNA METHYLTHIOTRANSFERASE CDK5RAP1"/>
    <property type="match status" value="1"/>
</dbReference>
<protein>
    <recommendedName>
        <fullName evidence="10">tRNA-2-methylthio-N(6)-dimethylallyladenosine synthase</fullName>
        <ecNumber evidence="9">2.8.4.3</ecNumber>
    </recommendedName>
    <alternativeName>
        <fullName evidence="12">(Dimethylallyl)adenosine tRNA methylthiotransferase MiaB</fullName>
    </alternativeName>
    <alternativeName>
        <fullName evidence="11">tRNA-i(6)A37 methylthiotransferase</fullName>
    </alternativeName>
</protein>
<evidence type="ECO:0000256" key="6">
    <source>
        <dbReference type="ARBA" id="ARBA00022723"/>
    </source>
</evidence>
<dbReference type="AlphaFoldDB" id="A0A1G2F144"/>
<dbReference type="InterPro" id="IPR058240">
    <property type="entry name" value="rSAM_sf"/>
</dbReference>
<comment type="function">
    <text evidence="2">Catalyzes the methylthiolation of N6-(dimethylallyl)adenosine (i(6)A), leading to the formation of 2-methylthio-N6-(dimethylallyl)adenosine (ms(2)i(6)A) at position 37 in tRNAs that read codons beginning with uridine.</text>
</comment>
<dbReference type="SUPFAM" id="SSF102114">
    <property type="entry name" value="Radical SAM enzymes"/>
    <property type="match status" value="1"/>
</dbReference>
<sequence length="417" mass="48194">MSKTYHIITYGCDANRADSERIAGLLENCGYKETKNKEKTNLLIFNTCSVRQKAEDRVFGRNKEMKSLKEKKPDLKIALAGCMNHYDKKTLKDRLPYIDVFLPMKELSLLPQKLGIKKELFSQIKPSYQSKFRAYVLISYGCNNFCSYCVVPFARGKERSRPEKEIINEVCWLVNNGYKEIWLLGQNVNSYKDIPFAELLLKINEIPGKFWIRFASPHPKDFSDKLIQAMKKANKFPKYVNLPVQSGNDKILKKMNRPYVISQYKSLVKKIRKAMPEIALSTDVIVGFPGETKKQFQDTAKLFKEMKFDMAFISEYSPRPKTAAAIAFKDNVPNKEKRVRKNILTDILRKTALEKNKKLIGKTIEVLIDKKNNGRIFGKTEGNKNIEIIENKKIKIGEFDKIKIIEANSWHLKGEPI</sequence>
<evidence type="ECO:0000256" key="8">
    <source>
        <dbReference type="ARBA" id="ARBA00023014"/>
    </source>
</evidence>
<feature type="domain" description="TRAM" evidence="13">
    <location>
        <begin position="357"/>
        <end position="417"/>
    </location>
</feature>
<dbReference type="GO" id="GO:0046872">
    <property type="term" value="F:metal ion binding"/>
    <property type="evidence" value="ECO:0007669"/>
    <property type="project" value="UniProtKB-KW"/>
</dbReference>
<dbReference type="InterPro" id="IPR002792">
    <property type="entry name" value="TRAM_dom"/>
</dbReference>
<evidence type="ECO:0000256" key="12">
    <source>
        <dbReference type="ARBA" id="ARBA00081141"/>
    </source>
</evidence>
<evidence type="ECO:0000259" key="14">
    <source>
        <dbReference type="PROSITE" id="PS51449"/>
    </source>
</evidence>
<evidence type="ECO:0000256" key="4">
    <source>
        <dbReference type="ARBA" id="ARBA00022679"/>
    </source>
</evidence>
<dbReference type="InterPro" id="IPR006463">
    <property type="entry name" value="MiaB_methiolase"/>
</dbReference>
<reference evidence="16 17" key="1">
    <citation type="journal article" date="2016" name="Nat. Commun.">
        <title>Thousands of microbial genomes shed light on interconnected biogeochemical processes in an aquifer system.</title>
        <authorList>
            <person name="Anantharaman K."/>
            <person name="Brown C.T."/>
            <person name="Hug L.A."/>
            <person name="Sharon I."/>
            <person name="Castelle C.J."/>
            <person name="Probst A.J."/>
            <person name="Thomas B.C."/>
            <person name="Singh A."/>
            <person name="Wilkins M.J."/>
            <person name="Karaoz U."/>
            <person name="Brodie E.L."/>
            <person name="Williams K.H."/>
            <person name="Hubbard S.S."/>
            <person name="Banfield J.F."/>
        </authorList>
    </citation>
    <scope>NUCLEOTIDE SEQUENCE [LARGE SCALE GENOMIC DNA]</scope>
</reference>
<evidence type="ECO:0000256" key="11">
    <source>
        <dbReference type="ARBA" id="ARBA00080698"/>
    </source>
</evidence>
<dbReference type="InterPro" id="IPR038135">
    <property type="entry name" value="Methylthiotransferase_N_sf"/>
</dbReference>
<dbReference type="Proteomes" id="UP000176787">
    <property type="component" value="Unassembled WGS sequence"/>
</dbReference>
<dbReference type="Gene3D" id="3.40.50.12160">
    <property type="entry name" value="Methylthiotransferase, N-terminal domain"/>
    <property type="match status" value="1"/>
</dbReference>
<accession>A0A1G2F144</accession>
<dbReference type="InterPro" id="IPR013848">
    <property type="entry name" value="Methylthiotransferase_N"/>
</dbReference>
<dbReference type="EMBL" id="MHMS01000021">
    <property type="protein sequence ID" value="OGZ31806.1"/>
    <property type="molecule type" value="Genomic_DNA"/>
</dbReference>
<dbReference type="SFLD" id="SFLDS00029">
    <property type="entry name" value="Radical_SAM"/>
    <property type="match status" value="1"/>
</dbReference>
<evidence type="ECO:0000313" key="17">
    <source>
        <dbReference type="Proteomes" id="UP000176787"/>
    </source>
</evidence>
<evidence type="ECO:0000256" key="7">
    <source>
        <dbReference type="ARBA" id="ARBA00023004"/>
    </source>
</evidence>
<dbReference type="PANTHER" id="PTHR43020">
    <property type="entry name" value="CDK5 REGULATORY SUBUNIT-ASSOCIATED PROTEIN 1"/>
    <property type="match status" value="1"/>
</dbReference>
<dbReference type="InterPro" id="IPR005839">
    <property type="entry name" value="Methylthiotransferase"/>
</dbReference>
<keyword evidence="4 16" id="KW-0808">Transferase</keyword>
<dbReference type="Gene3D" id="3.80.30.20">
    <property type="entry name" value="tm_1862 like domain"/>
    <property type="match status" value="1"/>
</dbReference>
<dbReference type="InterPro" id="IPR023404">
    <property type="entry name" value="rSAM_horseshoe"/>
</dbReference>
<dbReference type="SFLD" id="SFLDF00273">
    <property type="entry name" value="(dimethylallyl)adenosine_tRNA"/>
    <property type="match status" value="1"/>
</dbReference>
<keyword evidence="3" id="KW-0004">4Fe-4S</keyword>
<dbReference type="InterPro" id="IPR007197">
    <property type="entry name" value="rSAM"/>
</dbReference>
<dbReference type="Pfam" id="PF01938">
    <property type="entry name" value="TRAM"/>
    <property type="match status" value="1"/>
</dbReference>
<dbReference type="CDD" id="cd01335">
    <property type="entry name" value="Radical_SAM"/>
    <property type="match status" value="1"/>
</dbReference>
<evidence type="ECO:0000313" key="16">
    <source>
        <dbReference type="EMBL" id="OGZ31806.1"/>
    </source>
</evidence>
<dbReference type="Pfam" id="PF00919">
    <property type="entry name" value="UPF0004"/>
    <property type="match status" value="1"/>
</dbReference>
<dbReference type="NCBIfam" id="TIGR01574">
    <property type="entry name" value="miaB-methiolase"/>
    <property type="match status" value="1"/>
</dbReference>
<dbReference type="PROSITE" id="PS50926">
    <property type="entry name" value="TRAM"/>
    <property type="match status" value="1"/>
</dbReference>
<keyword evidence="8" id="KW-0411">Iron-sulfur</keyword>
<dbReference type="InterPro" id="IPR020612">
    <property type="entry name" value="Methylthiotransferase_CS"/>
</dbReference>
<dbReference type="FunFam" id="3.40.50.12160:FF:000003">
    <property type="entry name" value="CDK5 regulatory subunit-associated protein 1"/>
    <property type="match status" value="1"/>
</dbReference>
<dbReference type="Pfam" id="PF04055">
    <property type="entry name" value="Radical_SAM"/>
    <property type="match status" value="1"/>
</dbReference>
<dbReference type="SFLD" id="SFLDG01082">
    <property type="entry name" value="B12-binding_domain_containing"/>
    <property type="match status" value="1"/>
</dbReference>
<evidence type="ECO:0000256" key="1">
    <source>
        <dbReference type="ARBA" id="ARBA00001966"/>
    </source>
</evidence>
<evidence type="ECO:0000256" key="5">
    <source>
        <dbReference type="ARBA" id="ARBA00022691"/>
    </source>
</evidence>
<dbReference type="STRING" id="1801726.A3H02_02005"/>
<organism evidence="16 17">
    <name type="scientific">Candidatus Niyogibacteria bacterium RIFCSPLOWO2_12_FULL_41_13</name>
    <dbReference type="NCBI Taxonomy" id="1801726"/>
    <lineage>
        <taxon>Bacteria</taxon>
        <taxon>Candidatus Niyogiibacteriota</taxon>
    </lineage>
</organism>
<evidence type="ECO:0000259" key="13">
    <source>
        <dbReference type="PROSITE" id="PS50926"/>
    </source>
</evidence>
<name>A0A1G2F144_9BACT</name>
<proteinExistence type="predicted"/>
<keyword evidence="7" id="KW-0408">Iron</keyword>
<feature type="domain" description="MTTase N-terminal" evidence="14">
    <location>
        <begin position="3"/>
        <end position="119"/>
    </location>
</feature>
<evidence type="ECO:0000259" key="15">
    <source>
        <dbReference type="PROSITE" id="PS51918"/>
    </source>
</evidence>
<gene>
    <name evidence="16" type="ORF">A3H02_02005</name>
</gene>
<dbReference type="InterPro" id="IPR006638">
    <property type="entry name" value="Elp3/MiaA/NifB-like_rSAM"/>
</dbReference>
<dbReference type="GO" id="GO:0035597">
    <property type="term" value="F:tRNA-2-methylthio-N(6)-dimethylallyladenosine(37) synthase activity"/>
    <property type="evidence" value="ECO:0007669"/>
    <property type="project" value="UniProtKB-EC"/>
</dbReference>
<feature type="domain" description="Radical SAM core" evidence="15">
    <location>
        <begin position="128"/>
        <end position="354"/>
    </location>
</feature>
<dbReference type="SMART" id="SM00729">
    <property type="entry name" value="Elp3"/>
    <property type="match status" value="1"/>
</dbReference>
<comment type="cofactor">
    <cofactor evidence="1">
        <name>[4Fe-4S] cluster</name>
        <dbReference type="ChEBI" id="CHEBI:49883"/>
    </cofactor>
</comment>
<comment type="caution">
    <text evidence="16">The sequence shown here is derived from an EMBL/GenBank/DDBJ whole genome shotgun (WGS) entry which is preliminary data.</text>
</comment>
<dbReference type="GO" id="GO:0051539">
    <property type="term" value="F:4 iron, 4 sulfur cluster binding"/>
    <property type="evidence" value="ECO:0007669"/>
    <property type="project" value="UniProtKB-KW"/>
</dbReference>
<dbReference type="FunFam" id="3.80.30.20:FF:000001">
    <property type="entry name" value="tRNA-2-methylthio-N(6)-dimethylallyladenosine synthase 2"/>
    <property type="match status" value="1"/>
</dbReference>
<dbReference type="PROSITE" id="PS51449">
    <property type="entry name" value="MTTASE_N"/>
    <property type="match status" value="1"/>
</dbReference>
<dbReference type="PROSITE" id="PS51918">
    <property type="entry name" value="RADICAL_SAM"/>
    <property type="match status" value="1"/>
</dbReference>
<evidence type="ECO:0000256" key="3">
    <source>
        <dbReference type="ARBA" id="ARBA00022485"/>
    </source>
</evidence>